<name>A0A8J2K100_9HEXA</name>
<gene>
    <name evidence="1" type="ORF">AFUS01_LOCUS7197</name>
</gene>
<dbReference type="Proteomes" id="UP000708208">
    <property type="component" value="Unassembled WGS sequence"/>
</dbReference>
<keyword evidence="2" id="KW-1185">Reference proteome</keyword>
<dbReference type="EMBL" id="CAJVCH010048381">
    <property type="protein sequence ID" value="CAG7717758.1"/>
    <property type="molecule type" value="Genomic_DNA"/>
</dbReference>
<accession>A0A8J2K100</accession>
<comment type="caution">
    <text evidence="1">The sequence shown here is derived from an EMBL/GenBank/DDBJ whole genome shotgun (WGS) entry which is preliminary data.</text>
</comment>
<feature type="non-terminal residue" evidence="1">
    <location>
        <position position="80"/>
    </location>
</feature>
<dbReference type="AlphaFoldDB" id="A0A8J2K100"/>
<organism evidence="1 2">
    <name type="scientific">Allacma fusca</name>
    <dbReference type="NCBI Taxonomy" id="39272"/>
    <lineage>
        <taxon>Eukaryota</taxon>
        <taxon>Metazoa</taxon>
        <taxon>Ecdysozoa</taxon>
        <taxon>Arthropoda</taxon>
        <taxon>Hexapoda</taxon>
        <taxon>Collembola</taxon>
        <taxon>Symphypleona</taxon>
        <taxon>Sminthuridae</taxon>
        <taxon>Allacma</taxon>
    </lineage>
</organism>
<reference evidence="1" key="1">
    <citation type="submission" date="2021-06" db="EMBL/GenBank/DDBJ databases">
        <authorList>
            <person name="Hodson N. C."/>
            <person name="Mongue J. A."/>
            <person name="Jaron S. K."/>
        </authorList>
    </citation>
    <scope>NUCLEOTIDE SEQUENCE</scope>
</reference>
<evidence type="ECO:0000313" key="1">
    <source>
        <dbReference type="EMBL" id="CAG7717758.1"/>
    </source>
</evidence>
<evidence type="ECO:0000313" key="2">
    <source>
        <dbReference type="Proteomes" id="UP000708208"/>
    </source>
</evidence>
<proteinExistence type="predicted"/>
<protein>
    <submittedName>
        <fullName evidence="1">Uncharacterized protein</fullName>
    </submittedName>
</protein>
<sequence>MPTKRGIENASTEKHLLVEDVIPQEGGSYEGTEETIAKREGDELMKILLDVQASSKSTNKAVQILQDDVNVSKLTLEGVS</sequence>